<dbReference type="Gene3D" id="3.90.1140.10">
    <property type="entry name" value="Cyclic phosphodiesterase"/>
    <property type="match status" value="1"/>
</dbReference>
<dbReference type="GO" id="GO:0016874">
    <property type="term" value="F:ligase activity"/>
    <property type="evidence" value="ECO:0007669"/>
    <property type="project" value="UniProtKB-KW"/>
</dbReference>
<protein>
    <submittedName>
        <fullName evidence="1">2'-5' RNA ligase family protein</fullName>
    </submittedName>
</protein>
<evidence type="ECO:0000313" key="1">
    <source>
        <dbReference type="EMBL" id="GAA4861060.1"/>
    </source>
</evidence>
<keyword evidence="1" id="KW-0436">Ligase</keyword>
<proteinExistence type="predicted"/>
<reference evidence="2" key="1">
    <citation type="journal article" date="2019" name="Int. J. Syst. Evol. Microbiol.">
        <title>The Global Catalogue of Microorganisms (GCM) 10K type strain sequencing project: providing services to taxonomists for standard genome sequencing and annotation.</title>
        <authorList>
            <consortium name="The Broad Institute Genomics Platform"/>
            <consortium name="The Broad Institute Genome Sequencing Center for Infectious Disease"/>
            <person name="Wu L."/>
            <person name="Ma J."/>
        </authorList>
    </citation>
    <scope>NUCLEOTIDE SEQUENCE [LARGE SCALE GENOMIC DNA]</scope>
    <source>
        <strain evidence="2">JCM 17983</strain>
    </source>
</reference>
<dbReference type="SUPFAM" id="SSF55144">
    <property type="entry name" value="LigT-like"/>
    <property type="match status" value="1"/>
</dbReference>
<dbReference type="Pfam" id="PF13563">
    <property type="entry name" value="2_5_RNA_ligase2"/>
    <property type="match status" value="1"/>
</dbReference>
<dbReference type="EMBL" id="BAABHQ010000001">
    <property type="protein sequence ID" value="GAA4861060.1"/>
    <property type="molecule type" value="Genomic_DNA"/>
</dbReference>
<gene>
    <name evidence="1" type="ORF">GCM10023203_05440</name>
</gene>
<comment type="caution">
    <text evidence="1">The sequence shown here is derived from an EMBL/GenBank/DDBJ whole genome shotgun (WGS) entry which is preliminary data.</text>
</comment>
<keyword evidence="2" id="KW-1185">Reference proteome</keyword>
<dbReference type="RefSeq" id="WP_274230926.1">
    <property type="nucleotide sequence ID" value="NZ_BAABHQ010000001.1"/>
</dbReference>
<dbReference type="Proteomes" id="UP001500457">
    <property type="component" value="Unassembled WGS sequence"/>
</dbReference>
<name>A0ABP9DVM8_9PSEU</name>
<dbReference type="InterPro" id="IPR009097">
    <property type="entry name" value="Cyclic_Pdiesterase"/>
</dbReference>
<evidence type="ECO:0000313" key="2">
    <source>
        <dbReference type="Proteomes" id="UP001500457"/>
    </source>
</evidence>
<organism evidence="1 2">
    <name type="scientific">Actinomycetospora straminea</name>
    <dbReference type="NCBI Taxonomy" id="663607"/>
    <lineage>
        <taxon>Bacteria</taxon>
        <taxon>Bacillati</taxon>
        <taxon>Actinomycetota</taxon>
        <taxon>Actinomycetes</taxon>
        <taxon>Pseudonocardiales</taxon>
        <taxon>Pseudonocardiaceae</taxon>
        <taxon>Actinomycetospora</taxon>
    </lineage>
</organism>
<sequence length="172" mass="18609">MTDTDPLIVTALFDAASQDELDARRRRWFPAGRRVVGAHLTLFHALPGARVGEVAAALDEVTDRPPIAATIEAPISLGRGVAHPVDAPGLADVHTAIARRFAGDLTRQDQQRLRAHVTVQNKVDPPTARATLAELTATHRPWSATITGLGLWRYRGGPWDAAGEYLFRDAAP</sequence>
<accession>A0ABP9DVM8</accession>